<dbReference type="GO" id="GO:0010420">
    <property type="term" value="F:polyprenyldihydroxybenzoate methyltransferase activity"/>
    <property type="evidence" value="ECO:0007669"/>
    <property type="project" value="InterPro"/>
</dbReference>
<dbReference type="InterPro" id="IPR010233">
    <property type="entry name" value="UbiG_MeTrfase"/>
</dbReference>
<dbReference type="RefSeq" id="WP_055726214.1">
    <property type="nucleotide sequence ID" value="NZ_FUYX01000014.1"/>
</dbReference>
<keyword evidence="9" id="KW-1185">Reference proteome</keyword>
<feature type="binding site" evidence="5">
    <location>
        <position position="44"/>
    </location>
    <ligand>
        <name>S-adenosyl-L-methionine</name>
        <dbReference type="ChEBI" id="CHEBI:59789"/>
    </ligand>
</feature>
<evidence type="ECO:0000313" key="8">
    <source>
        <dbReference type="EMBL" id="SKC09963.1"/>
    </source>
</evidence>
<comment type="pathway">
    <text evidence="5">Cofactor biosynthesis; ubiquinone biosynthesis.</text>
</comment>
<organism evidence="7 9">
    <name type="scientific">Bosea thiooxidans</name>
    <dbReference type="NCBI Taxonomy" id="53254"/>
    <lineage>
        <taxon>Bacteria</taxon>
        <taxon>Pseudomonadati</taxon>
        <taxon>Pseudomonadota</taxon>
        <taxon>Alphaproteobacteria</taxon>
        <taxon>Hyphomicrobiales</taxon>
        <taxon>Boseaceae</taxon>
        <taxon>Bosea</taxon>
    </lineage>
</organism>
<dbReference type="Pfam" id="PF08241">
    <property type="entry name" value="Methyltransf_11"/>
    <property type="match status" value="1"/>
</dbReference>
<sequence length="257" mass="27410">MAAAAERTGSTIDPAEVARFDAIARDWWDPKGPMAVLHKFNPVRLAFVRDEACAHFGRDPRQMRSLQGLSLVDIGCGGGVLSEPLARLGAEVTGLDPAPTNIAVARAHAEKGGLAIDYREETIEAVVASGRRFDIVLAMEVVEHVADVEAFVAACCAAVKPDGLLVMATINRTLKSYALAIVGAEYVLRWLPKGTHDWEKFVTPDELCGAIAGNGFTIGTQTGVVFNPLTGRWVAARDMDVNYMLAASARPAPQAGL</sequence>
<evidence type="ECO:0000313" key="7">
    <source>
        <dbReference type="EMBL" id="KQK32269.1"/>
    </source>
</evidence>
<reference evidence="8 10" key="2">
    <citation type="submission" date="2017-02" db="EMBL/GenBank/DDBJ databases">
        <authorList>
            <person name="Peterson S.W."/>
        </authorList>
    </citation>
    <scope>NUCLEOTIDE SEQUENCE [LARGE SCALE GENOMIC DNA]</scope>
    <source>
        <strain evidence="8 10">DSM 9653</strain>
    </source>
</reference>
<dbReference type="HAMAP" id="MF_00472">
    <property type="entry name" value="UbiG"/>
    <property type="match status" value="1"/>
</dbReference>
<feature type="binding site" evidence="5">
    <location>
        <position position="75"/>
    </location>
    <ligand>
        <name>S-adenosyl-L-methionine</name>
        <dbReference type="ChEBI" id="CHEBI:59789"/>
    </ligand>
</feature>
<dbReference type="OrthoDB" id="9801538at2"/>
<dbReference type="AlphaFoldDB" id="A0A0Q3IBR0"/>
<comment type="catalytic activity">
    <reaction evidence="5">
        <text>a 3-(all-trans-polyprenyl)benzene-1,2-diol + S-adenosyl-L-methionine = a 2-methoxy-6-(all-trans-polyprenyl)phenol + S-adenosyl-L-homocysteine + H(+)</text>
        <dbReference type="Rhea" id="RHEA:31411"/>
        <dbReference type="Rhea" id="RHEA-COMP:9550"/>
        <dbReference type="Rhea" id="RHEA-COMP:9551"/>
        <dbReference type="ChEBI" id="CHEBI:15378"/>
        <dbReference type="ChEBI" id="CHEBI:57856"/>
        <dbReference type="ChEBI" id="CHEBI:59789"/>
        <dbReference type="ChEBI" id="CHEBI:62729"/>
        <dbReference type="ChEBI" id="CHEBI:62731"/>
        <dbReference type="EC" id="2.1.1.222"/>
    </reaction>
</comment>
<dbReference type="Proteomes" id="UP000051562">
    <property type="component" value="Unassembled WGS sequence"/>
</dbReference>
<evidence type="ECO:0000256" key="1">
    <source>
        <dbReference type="ARBA" id="ARBA00022603"/>
    </source>
</evidence>
<dbReference type="Gene3D" id="3.40.50.150">
    <property type="entry name" value="Vaccinia Virus protein VP39"/>
    <property type="match status" value="1"/>
</dbReference>
<dbReference type="InterPro" id="IPR029063">
    <property type="entry name" value="SAM-dependent_MTases_sf"/>
</dbReference>
<evidence type="ECO:0000256" key="3">
    <source>
        <dbReference type="ARBA" id="ARBA00022688"/>
    </source>
</evidence>
<dbReference type="Proteomes" id="UP000190130">
    <property type="component" value="Unassembled WGS sequence"/>
</dbReference>
<reference evidence="7 9" key="1">
    <citation type="submission" date="2015-10" db="EMBL/GenBank/DDBJ databases">
        <title>Draft genome of Bosea thiooxidans.</title>
        <authorList>
            <person name="Wang X."/>
        </authorList>
    </citation>
    <scope>NUCLEOTIDE SEQUENCE [LARGE SCALE GENOMIC DNA]</scope>
    <source>
        <strain evidence="7 9">CGMCC 9174</strain>
    </source>
</reference>
<dbReference type="PANTHER" id="PTHR43464:SF19">
    <property type="entry name" value="UBIQUINONE BIOSYNTHESIS O-METHYLTRANSFERASE, MITOCHONDRIAL"/>
    <property type="match status" value="1"/>
</dbReference>
<feature type="binding site" evidence="5">
    <location>
        <position position="96"/>
    </location>
    <ligand>
        <name>S-adenosyl-L-methionine</name>
        <dbReference type="ChEBI" id="CHEBI:59789"/>
    </ligand>
</feature>
<dbReference type="GO" id="GO:0102208">
    <property type="term" value="F:2-polyprenyl-6-hydroxyphenol methylase activity"/>
    <property type="evidence" value="ECO:0007669"/>
    <property type="project" value="UniProtKB-EC"/>
</dbReference>
<dbReference type="EMBL" id="FUYX01000014">
    <property type="protein sequence ID" value="SKC09963.1"/>
    <property type="molecule type" value="Genomic_DNA"/>
</dbReference>
<dbReference type="EC" id="2.1.1.64" evidence="5"/>
<feature type="domain" description="Methyltransferase type 11" evidence="6">
    <location>
        <begin position="72"/>
        <end position="167"/>
    </location>
</feature>
<keyword evidence="2 5" id="KW-0808">Transferase</keyword>
<dbReference type="GO" id="GO:0061542">
    <property type="term" value="F:3-demethylubiquinol 3-O-methyltransferase activity"/>
    <property type="evidence" value="ECO:0007669"/>
    <property type="project" value="UniProtKB-UniRule"/>
</dbReference>
<evidence type="ECO:0000313" key="10">
    <source>
        <dbReference type="Proteomes" id="UP000190130"/>
    </source>
</evidence>
<dbReference type="CDD" id="cd02440">
    <property type="entry name" value="AdoMet_MTases"/>
    <property type="match status" value="1"/>
</dbReference>
<dbReference type="InterPro" id="IPR013216">
    <property type="entry name" value="Methyltransf_11"/>
</dbReference>
<gene>
    <name evidence="5" type="primary">ubiG</name>
    <name evidence="7" type="ORF">ARD30_00360</name>
    <name evidence="8" type="ORF">SAMN05660750_04219</name>
</gene>
<comment type="similarity">
    <text evidence="5">Belongs to the methyltransferase superfamily. UbiG/COQ3 family.</text>
</comment>
<keyword evidence="3 5" id="KW-0831">Ubiquinone biosynthesis</keyword>
<dbReference type="SUPFAM" id="SSF53335">
    <property type="entry name" value="S-adenosyl-L-methionine-dependent methyltransferases"/>
    <property type="match status" value="1"/>
</dbReference>
<comment type="function">
    <text evidence="5">O-methyltransferase that catalyzes the 2 O-methylation steps in the ubiquinone biosynthetic pathway.</text>
</comment>
<feature type="binding site" evidence="5">
    <location>
        <position position="139"/>
    </location>
    <ligand>
        <name>S-adenosyl-L-methionine</name>
        <dbReference type="ChEBI" id="CHEBI:59789"/>
    </ligand>
</feature>
<keyword evidence="1 5" id="KW-0489">Methyltransferase</keyword>
<dbReference type="UniPathway" id="UPA00232"/>
<evidence type="ECO:0000256" key="5">
    <source>
        <dbReference type="HAMAP-Rule" id="MF_00472"/>
    </source>
</evidence>
<evidence type="ECO:0000313" key="9">
    <source>
        <dbReference type="Proteomes" id="UP000051562"/>
    </source>
</evidence>
<evidence type="ECO:0000259" key="6">
    <source>
        <dbReference type="Pfam" id="PF08241"/>
    </source>
</evidence>
<accession>A0A0Q3IBR0</accession>
<evidence type="ECO:0000256" key="4">
    <source>
        <dbReference type="ARBA" id="ARBA00022691"/>
    </source>
</evidence>
<evidence type="ECO:0000256" key="2">
    <source>
        <dbReference type="ARBA" id="ARBA00022679"/>
    </source>
</evidence>
<dbReference type="STRING" id="53254.SAMN05660750_04219"/>
<dbReference type="NCBIfam" id="TIGR01983">
    <property type="entry name" value="UbiG"/>
    <property type="match status" value="1"/>
</dbReference>
<comment type="catalytic activity">
    <reaction evidence="5">
        <text>a 3-demethylubiquinol + S-adenosyl-L-methionine = a ubiquinol + S-adenosyl-L-homocysteine + H(+)</text>
        <dbReference type="Rhea" id="RHEA:44380"/>
        <dbReference type="Rhea" id="RHEA-COMP:9566"/>
        <dbReference type="Rhea" id="RHEA-COMP:10914"/>
        <dbReference type="ChEBI" id="CHEBI:15378"/>
        <dbReference type="ChEBI" id="CHEBI:17976"/>
        <dbReference type="ChEBI" id="CHEBI:57856"/>
        <dbReference type="ChEBI" id="CHEBI:59789"/>
        <dbReference type="ChEBI" id="CHEBI:84422"/>
        <dbReference type="EC" id="2.1.1.64"/>
    </reaction>
</comment>
<dbReference type="EC" id="2.1.1.222" evidence="5"/>
<protein>
    <recommendedName>
        <fullName evidence="5">Ubiquinone biosynthesis O-methyltransferase</fullName>
    </recommendedName>
    <alternativeName>
        <fullName evidence="5">2-polyprenyl-6-hydroxyphenol methylase</fullName>
        <ecNumber evidence="5">2.1.1.222</ecNumber>
    </alternativeName>
    <alternativeName>
        <fullName evidence="5">3-demethylubiquinone 3-O-methyltransferase</fullName>
        <ecNumber evidence="5">2.1.1.64</ecNumber>
    </alternativeName>
</protein>
<dbReference type="EMBL" id="LMAR01000001">
    <property type="protein sequence ID" value="KQK32269.1"/>
    <property type="molecule type" value="Genomic_DNA"/>
</dbReference>
<keyword evidence="7" id="KW-0830">Ubiquinone</keyword>
<proteinExistence type="inferred from homology"/>
<keyword evidence="4 5" id="KW-0949">S-adenosyl-L-methionine</keyword>
<name>A0A0Q3IBR0_9HYPH</name>
<dbReference type="PANTHER" id="PTHR43464">
    <property type="entry name" value="METHYLTRANSFERASE"/>
    <property type="match status" value="1"/>
</dbReference>
<dbReference type="GO" id="GO:0032259">
    <property type="term" value="P:methylation"/>
    <property type="evidence" value="ECO:0007669"/>
    <property type="project" value="UniProtKB-KW"/>
</dbReference>